<reference evidence="1" key="1">
    <citation type="journal article" date="2013" name="Environ. Microbiol.">
        <title>Microbiota from the distal guts of lean and obese adolescents exhibit partial functional redundancy besides clear differences in community structure.</title>
        <authorList>
            <person name="Ferrer M."/>
            <person name="Ruiz A."/>
            <person name="Lanza F."/>
            <person name="Haange S.B."/>
            <person name="Oberbach A."/>
            <person name="Till H."/>
            <person name="Bargiela R."/>
            <person name="Campoy C."/>
            <person name="Segura M.T."/>
            <person name="Richter M."/>
            <person name="von Bergen M."/>
            <person name="Seifert J."/>
            <person name="Suarez A."/>
        </authorList>
    </citation>
    <scope>NUCLEOTIDE SEQUENCE</scope>
</reference>
<protein>
    <recommendedName>
        <fullName evidence="2">BACON domain-containing protein</fullName>
    </recommendedName>
</protein>
<evidence type="ECO:0000313" key="1">
    <source>
        <dbReference type="EMBL" id="EKC67905.1"/>
    </source>
</evidence>
<organism evidence="1">
    <name type="scientific">human gut metagenome</name>
    <dbReference type="NCBI Taxonomy" id="408170"/>
    <lineage>
        <taxon>unclassified sequences</taxon>
        <taxon>metagenomes</taxon>
        <taxon>organismal metagenomes</taxon>
    </lineage>
</organism>
<comment type="caution">
    <text evidence="1">The sequence shown here is derived from an EMBL/GenBank/DDBJ whole genome shotgun (WGS) entry which is preliminary data.</text>
</comment>
<dbReference type="AlphaFoldDB" id="K1TNK8"/>
<evidence type="ECO:0008006" key="2">
    <source>
        <dbReference type="Google" id="ProtNLM"/>
    </source>
</evidence>
<dbReference type="Gene3D" id="2.60.40.10">
    <property type="entry name" value="Immunoglobulins"/>
    <property type="match status" value="1"/>
</dbReference>
<proteinExistence type="predicted"/>
<accession>K1TNK8</accession>
<feature type="non-terminal residue" evidence="1">
    <location>
        <position position="196"/>
    </location>
</feature>
<name>K1TNK8_9ZZZZ</name>
<sequence>MDYSVTIVAKTTLSLSKNAGTGRLAYEIQGADKSSIVEATTNVDWIKNFNYAEPGYVQFDYTALDEGVESRSGQITLSYTGAADVVVTVNQGGTMTFELTIDPKSITANGCAMQIVPSNESETYLCAFMTKEYVDSFESDEAFIQADLEAVKEQAESRGMKLSEWLNILLMKGSKTNTVDDLSLANTAYYGYVYGC</sequence>
<gene>
    <name evidence="1" type="ORF">OBE_05217</name>
</gene>
<dbReference type="InterPro" id="IPR013783">
    <property type="entry name" value="Ig-like_fold"/>
</dbReference>
<dbReference type="EMBL" id="AJWZ01003557">
    <property type="protein sequence ID" value="EKC67905.1"/>
    <property type="molecule type" value="Genomic_DNA"/>
</dbReference>